<dbReference type="Proteomes" id="UP000054270">
    <property type="component" value="Unassembled WGS sequence"/>
</dbReference>
<dbReference type="SUPFAM" id="SSF64005">
    <property type="entry name" value="Undecaprenyl diphosphate synthase"/>
    <property type="match status" value="1"/>
</dbReference>
<dbReference type="AlphaFoldDB" id="A0A0D2QCT2"/>
<comment type="cofactor">
    <cofactor evidence="1">
        <name>Mg(2+)</name>
        <dbReference type="ChEBI" id="CHEBI:18420"/>
    </cofactor>
</comment>
<keyword evidence="8" id="KW-0256">Endoplasmic reticulum</keyword>
<keyword evidence="6" id="KW-0808">Transferase</keyword>
<dbReference type="GO" id="GO:0005789">
    <property type="term" value="C:endoplasmic reticulum membrane"/>
    <property type="evidence" value="ECO:0007669"/>
    <property type="project" value="UniProtKB-SubCell"/>
</dbReference>
<dbReference type="EMBL" id="KN817519">
    <property type="protein sequence ID" value="KJA29445.1"/>
    <property type="molecule type" value="Genomic_DNA"/>
</dbReference>
<evidence type="ECO:0000256" key="6">
    <source>
        <dbReference type="ARBA" id="ARBA00022679"/>
    </source>
</evidence>
<feature type="region of interest" description="Disordered" evidence="13">
    <location>
        <begin position="158"/>
        <end position="177"/>
    </location>
</feature>
<dbReference type="PANTHER" id="PTHR21528:SF0">
    <property type="entry name" value="DEHYDRODOLICHYL DIPHOSPHATE SYNTHASE COMPLEX SUBUNIT NUS1"/>
    <property type="match status" value="1"/>
</dbReference>
<evidence type="ECO:0000256" key="7">
    <source>
        <dbReference type="ARBA" id="ARBA00022692"/>
    </source>
</evidence>
<organism evidence="14 15">
    <name type="scientific">Hypholoma sublateritium (strain FD-334 SS-4)</name>
    <dbReference type="NCBI Taxonomy" id="945553"/>
    <lineage>
        <taxon>Eukaryota</taxon>
        <taxon>Fungi</taxon>
        <taxon>Dikarya</taxon>
        <taxon>Basidiomycota</taxon>
        <taxon>Agaricomycotina</taxon>
        <taxon>Agaricomycetes</taxon>
        <taxon>Agaricomycetidae</taxon>
        <taxon>Agaricales</taxon>
        <taxon>Agaricineae</taxon>
        <taxon>Strophariaceae</taxon>
        <taxon>Hypholoma</taxon>
    </lineage>
</organism>
<feature type="region of interest" description="Disordered" evidence="13">
    <location>
        <begin position="117"/>
        <end position="146"/>
    </location>
</feature>
<dbReference type="OrthoDB" id="3057168at2759"/>
<evidence type="ECO:0000256" key="12">
    <source>
        <dbReference type="ARBA" id="ARBA00047353"/>
    </source>
</evidence>
<evidence type="ECO:0000313" key="15">
    <source>
        <dbReference type="Proteomes" id="UP000054270"/>
    </source>
</evidence>
<keyword evidence="15" id="KW-1185">Reference proteome</keyword>
<dbReference type="OMA" id="HATPEHA"/>
<dbReference type="InterPro" id="IPR036424">
    <property type="entry name" value="UPP_synth-like_sf"/>
</dbReference>
<gene>
    <name evidence="14" type="ORF">HYPSUDRAFT_520085</name>
</gene>
<keyword evidence="11" id="KW-0472">Membrane</keyword>
<protein>
    <recommendedName>
        <fullName evidence="5">ditrans,polycis-polyprenyl diphosphate synthase [(2E,6E)-farnesyldiphosphate specific]</fullName>
        <ecNumber evidence="5">2.5.1.87</ecNumber>
    </recommendedName>
</protein>
<dbReference type="InterPro" id="IPR038887">
    <property type="entry name" value="Nus1/NgBR"/>
</dbReference>
<evidence type="ECO:0000256" key="8">
    <source>
        <dbReference type="ARBA" id="ARBA00022824"/>
    </source>
</evidence>
<comment type="pathway">
    <text evidence="3">Protein modification; protein glycosylation.</text>
</comment>
<accession>A0A0D2QCT2</accession>
<feature type="compositionally biased region" description="Basic and acidic residues" evidence="13">
    <location>
        <begin position="158"/>
        <end position="169"/>
    </location>
</feature>
<evidence type="ECO:0000313" key="14">
    <source>
        <dbReference type="EMBL" id="KJA29445.1"/>
    </source>
</evidence>
<reference evidence="15" key="1">
    <citation type="submission" date="2014-04" db="EMBL/GenBank/DDBJ databases">
        <title>Evolutionary Origins and Diversification of the Mycorrhizal Mutualists.</title>
        <authorList>
            <consortium name="DOE Joint Genome Institute"/>
            <consortium name="Mycorrhizal Genomics Consortium"/>
            <person name="Kohler A."/>
            <person name="Kuo A."/>
            <person name="Nagy L.G."/>
            <person name="Floudas D."/>
            <person name="Copeland A."/>
            <person name="Barry K.W."/>
            <person name="Cichocki N."/>
            <person name="Veneault-Fourrey C."/>
            <person name="LaButti K."/>
            <person name="Lindquist E.A."/>
            <person name="Lipzen A."/>
            <person name="Lundell T."/>
            <person name="Morin E."/>
            <person name="Murat C."/>
            <person name="Riley R."/>
            <person name="Ohm R."/>
            <person name="Sun H."/>
            <person name="Tunlid A."/>
            <person name="Henrissat B."/>
            <person name="Grigoriev I.V."/>
            <person name="Hibbett D.S."/>
            <person name="Martin F."/>
        </authorList>
    </citation>
    <scope>NUCLEOTIDE SEQUENCE [LARGE SCALE GENOMIC DNA]</scope>
    <source>
        <strain evidence="15">FD-334 SS-4</strain>
    </source>
</reference>
<evidence type="ECO:0000256" key="1">
    <source>
        <dbReference type="ARBA" id="ARBA00001946"/>
    </source>
</evidence>
<keyword evidence="9" id="KW-0460">Magnesium</keyword>
<dbReference type="PANTHER" id="PTHR21528">
    <property type="entry name" value="DEHYDRODOLICHYL DIPHOSPHATE SYNTHASE COMPLEX SUBUNIT NUS1"/>
    <property type="match status" value="1"/>
</dbReference>
<evidence type="ECO:0000256" key="5">
    <source>
        <dbReference type="ARBA" id="ARBA00012596"/>
    </source>
</evidence>
<comment type="similarity">
    <text evidence="4">Belongs to the UPP synthase family.</text>
</comment>
<keyword evidence="7" id="KW-0812">Transmembrane</keyword>
<dbReference type="GO" id="GO:0045547">
    <property type="term" value="F:ditrans,polycis-polyprenyl diphosphate synthase [(2E,6E)-farnesyl diphosphate specific] activity"/>
    <property type="evidence" value="ECO:0007669"/>
    <property type="project" value="UniProtKB-EC"/>
</dbReference>
<sequence length="196" mass="22612">MSIIYVLALHILHLFYALILRINSLTKRYFTSPPQQLSATRRRVPKHLAIVFAINPSIPVEFSREALTESVVNAVEWCRTIGIKKLTVYEEHDTLSKCTQALCERLPVQDHEVDFSESEVDYPLTPPPSDHSESRPISPSDIPRSCTPITKLRISEKLTQKRPQKEQQKLSRRRQQFHSQSKLLQRCAWASSDCFT</sequence>
<dbReference type="GO" id="GO:1904423">
    <property type="term" value="C:dehydrodolichyl diphosphate synthase complex"/>
    <property type="evidence" value="ECO:0007669"/>
    <property type="project" value="InterPro"/>
</dbReference>
<evidence type="ECO:0000256" key="2">
    <source>
        <dbReference type="ARBA" id="ARBA00004586"/>
    </source>
</evidence>
<evidence type="ECO:0000256" key="4">
    <source>
        <dbReference type="ARBA" id="ARBA00005432"/>
    </source>
</evidence>
<comment type="catalytic activity">
    <reaction evidence="12">
        <text>n isopentenyl diphosphate + (2E,6E)-farnesyl diphosphate = a di-trans,poly-cis-polyprenyl diphosphate + n diphosphate</text>
        <dbReference type="Rhea" id="RHEA:53008"/>
        <dbReference type="Rhea" id="RHEA-COMP:19494"/>
        <dbReference type="ChEBI" id="CHEBI:33019"/>
        <dbReference type="ChEBI" id="CHEBI:128769"/>
        <dbReference type="ChEBI" id="CHEBI:136960"/>
        <dbReference type="ChEBI" id="CHEBI:175763"/>
        <dbReference type="EC" id="2.5.1.87"/>
    </reaction>
</comment>
<comment type="subcellular location">
    <subcellularLocation>
        <location evidence="2">Endoplasmic reticulum membrane</location>
    </subcellularLocation>
</comment>
<keyword evidence="10" id="KW-1133">Transmembrane helix</keyword>
<feature type="compositionally biased region" description="Low complexity" evidence="13">
    <location>
        <begin position="135"/>
        <end position="145"/>
    </location>
</feature>
<evidence type="ECO:0000256" key="11">
    <source>
        <dbReference type="ARBA" id="ARBA00023136"/>
    </source>
</evidence>
<proteinExistence type="inferred from homology"/>
<dbReference type="EC" id="2.5.1.87" evidence="5"/>
<evidence type="ECO:0000256" key="13">
    <source>
        <dbReference type="SAM" id="MobiDB-lite"/>
    </source>
</evidence>
<evidence type="ECO:0000256" key="3">
    <source>
        <dbReference type="ARBA" id="ARBA00004922"/>
    </source>
</evidence>
<name>A0A0D2QCT2_HYPSF</name>
<evidence type="ECO:0000256" key="9">
    <source>
        <dbReference type="ARBA" id="ARBA00022842"/>
    </source>
</evidence>
<evidence type="ECO:0000256" key="10">
    <source>
        <dbReference type="ARBA" id="ARBA00022989"/>
    </source>
</evidence>